<accession>A0A8S0Z2I6</accession>
<dbReference type="Proteomes" id="UP000494106">
    <property type="component" value="Unassembled WGS sequence"/>
</dbReference>
<dbReference type="AlphaFoldDB" id="A0A8S0Z2I6"/>
<name>A0A8S0Z2I6_ARCPL</name>
<evidence type="ECO:0000313" key="3">
    <source>
        <dbReference type="Proteomes" id="UP000494106"/>
    </source>
</evidence>
<evidence type="ECO:0000313" key="2">
    <source>
        <dbReference type="EMBL" id="CAB3226547.1"/>
    </source>
</evidence>
<dbReference type="Pfam" id="PF14214">
    <property type="entry name" value="Helitron_like_N"/>
    <property type="match status" value="1"/>
</dbReference>
<sequence>MTKALLIADGRDVNQAENLSFPERLQLVQKYPVVVSRQFSVRVNALMRFLKRDPDCLGGPVVDFWYRIEFQNRGSPHLHMLVWCDNIPDFSTQEGIEVIERVVSCSLMPNDSVLQKLIKDVQIHKHTATCYKNRNDSHCRFGFPRPAYETTICLGPDEVLSNNGRFCCLKRTVDESMVNNYNPTLLSLWKGNIDVQPCGNVTAVAYYVAKYASKCEPHDTGEVVREAVVKAKRQGGPVWNQLFAVSMAILSQRLVSAPECAYRLCHLPLKMSSRKTVFINSCKPNERFRLLRFDGDDTSIYNNIFDRYVLRPDELEDLSLAEFAVRFETVSNLIWNEDDGDEELRSEDVTPARFIRLRDNTRMRIRNKSAVLRTRYFTLNSDKEAYYYSLLVCHVPFRDESELLLEEETAEECFIRRQREFRPLHGNVSAEEFAHAEQMIQQALAQAVALNAARNTHDVDAPLICGGEQIVNNDDNYCEDVCERSAMPDEVFLGNIRSLNVQQRDLFQKVSAAVEMDLQGQEGQLLLFITGGAGSGKSFVLKLLVEHIKRCYARC</sequence>
<reference evidence="2 3" key="1">
    <citation type="submission" date="2020-04" db="EMBL/GenBank/DDBJ databases">
        <authorList>
            <person name="Wallbank WR R."/>
            <person name="Pardo Diaz C."/>
            <person name="Kozak K."/>
            <person name="Martin S."/>
            <person name="Jiggins C."/>
            <person name="Moest M."/>
            <person name="Warren A I."/>
            <person name="Byers J.R.P. K."/>
            <person name="Montejo-Kovacevich G."/>
            <person name="Yen C E."/>
        </authorList>
    </citation>
    <scope>NUCLEOTIDE SEQUENCE [LARGE SCALE GENOMIC DNA]</scope>
</reference>
<dbReference type="InterPro" id="IPR025476">
    <property type="entry name" value="Helitron_helicase-like"/>
</dbReference>
<dbReference type="OrthoDB" id="416437at2759"/>
<dbReference type="PANTHER" id="PTHR47642">
    <property type="entry name" value="ATP-DEPENDENT DNA HELICASE"/>
    <property type="match status" value="1"/>
</dbReference>
<comment type="caution">
    <text evidence="2">The sequence shown here is derived from an EMBL/GenBank/DDBJ whole genome shotgun (WGS) entry which is preliminary data.</text>
</comment>
<proteinExistence type="predicted"/>
<dbReference type="InterPro" id="IPR027417">
    <property type="entry name" value="P-loop_NTPase"/>
</dbReference>
<dbReference type="InterPro" id="IPR051055">
    <property type="entry name" value="PIF1_helicase"/>
</dbReference>
<protein>
    <recommendedName>
        <fullName evidence="1">Helitron helicase-like domain-containing protein</fullName>
    </recommendedName>
</protein>
<dbReference type="SUPFAM" id="SSF52540">
    <property type="entry name" value="P-loop containing nucleoside triphosphate hydrolases"/>
    <property type="match status" value="1"/>
</dbReference>
<keyword evidence="3" id="KW-1185">Reference proteome</keyword>
<organism evidence="2 3">
    <name type="scientific">Arctia plantaginis</name>
    <name type="common">Wood tiger moth</name>
    <name type="synonym">Phalaena plantaginis</name>
    <dbReference type="NCBI Taxonomy" id="874455"/>
    <lineage>
        <taxon>Eukaryota</taxon>
        <taxon>Metazoa</taxon>
        <taxon>Ecdysozoa</taxon>
        <taxon>Arthropoda</taxon>
        <taxon>Hexapoda</taxon>
        <taxon>Insecta</taxon>
        <taxon>Pterygota</taxon>
        <taxon>Neoptera</taxon>
        <taxon>Endopterygota</taxon>
        <taxon>Lepidoptera</taxon>
        <taxon>Glossata</taxon>
        <taxon>Ditrysia</taxon>
        <taxon>Noctuoidea</taxon>
        <taxon>Erebidae</taxon>
        <taxon>Arctiinae</taxon>
        <taxon>Arctia</taxon>
    </lineage>
</organism>
<feature type="domain" description="Helitron helicase-like" evidence="1">
    <location>
        <begin position="26"/>
        <end position="82"/>
    </location>
</feature>
<dbReference type="PANTHER" id="PTHR47642:SF5">
    <property type="entry name" value="ATP-DEPENDENT DNA HELICASE"/>
    <property type="match status" value="1"/>
</dbReference>
<dbReference type="EMBL" id="CADEBC010000220">
    <property type="protein sequence ID" value="CAB3226547.1"/>
    <property type="molecule type" value="Genomic_DNA"/>
</dbReference>
<evidence type="ECO:0000259" key="1">
    <source>
        <dbReference type="Pfam" id="PF14214"/>
    </source>
</evidence>
<gene>
    <name evidence="2" type="ORF">APLA_LOCUS2934</name>
</gene>